<evidence type="ECO:0000313" key="1">
    <source>
        <dbReference type="EMBL" id="KAF2107120.1"/>
    </source>
</evidence>
<sequence length="345" mass="38469">MCPQALPFKKPPTLCDRKIHNLHTLKPCLPGSVLVALDVESFNDHGEQNVSEIGLAVLHVHGELLPFHPGLSRFYEKNGVEALTIRLPARYCNGKGAKYEDPEWRYGDQVRISEEEAGDVVAKLLSKYGENRILVGFSMVAEWRWISENCPSLAILFSGWVDVQELVSQRREEEDLGPKCDRRWPGMTKTLRVMGIADPRCASRDNKHCPANDALRCLVILSGLIHNAPFVFDPPRGPKTPVIRAFNCLGSLYRVSSGFTAMITTDDRSRLPTVTPDSLAKLLSGYTGLEAVAVNYKWAREQRNPSGGKGIWLAGFRSQEHLEVFILDVDGSVIDGKQVRAVQQH</sequence>
<dbReference type="AlphaFoldDB" id="A0A6A5YJH6"/>
<dbReference type="Proteomes" id="UP000799770">
    <property type="component" value="Unassembled WGS sequence"/>
</dbReference>
<evidence type="ECO:0000313" key="2">
    <source>
        <dbReference type="Proteomes" id="UP000799770"/>
    </source>
</evidence>
<protein>
    <submittedName>
        <fullName evidence="1">Uncharacterized protein</fullName>
    </submittedName>
</protein>
<name>A0A6A5YJH6_9PLEO</name>
<keyword evidence="2" id="KW-1185">Reference proteome</keyword>
<reference evidence="1" key="1">
    <citation type="journal article" date="2020" name="Stud. Mycol.">
        <title>101 Dothideomycetes genomes: a test case for predicting lifestyles and emergence of pathogens.</title>
        <authorList>
            <person name="Haridas S."/>
            <person name="Albert R."/>
            <person name="Binder M."/>
            <person name="Bloem J."/>
            <person name="Labutti K."/>
            <person name="Salamov A."/>
            <person name="Andreopoulos B."/>
            <person name="Baker S."/>
            <person name="Barry K."/>
            <person name="Bills G."/>
            <person name="Bluhm B."/>
            <person name="Cannon C."/>
            <person name="Castanera R."/>
            <person name="Culley D."/>
            <person name="Daum C."/>
            <person name="Ezra D."/>
            <person name="Gonzalez J."/>
            <person name="Henrissat B."/>
            <person name="Kuo A."/>
            <person name="Liang C."/>
            <person name="Lipzen A."/>
            <person name="Lutzoni F."/>
            <person name="Magnuson J."/>
            <person name="Mondo S."/>
            <person name="Nolan M."/>
            <person name="Ohm R."/>
            <person name="Pangilinan J."/>
            <person name="Park H.-J."/>
            <person name="Ramirez L."/>
            <person name="Alfaro M."/>
            <person name="Sun H."/>
            <person name="Tritt A."/>
            <person name="Yoshinaga Y."/>
            <person name="Zwiers L.-H."/>
            <person name="Turgeon B."/>
            <person name="Goodwin S."/>
            <person name="Spatafora J."/>
            <person name="Crous P."/>
            <person name="Grigoriev I."/>
        </authorList>
    </citation>
    <scope>NUCLEOTIDE SEQUENCE</scope>
    <source>
        <strain evidence="1">CBS 627.86</strain>
    </source>
</reference>
<accession>A0A6A5YJH6</accession>
<dbReference type="EMBL" id="ML977356">
    <property type="protein sequence ID" value="KAF2107120.1"/>
    <property type="molecule type" value="Genomic_DNA"/>
</dbReference>
<organism evidence="1 2">
    <name type="scientific">Lophiotrema nucula</name>
    <dbReference type="NCBI Taxonomy" id="690887"/>
    <lineage>
        <taxon>Eukaryota</taxon>
        <taxon>Fungi</taxon>
        <taxon>Dikarya</taxon>
        <taxon>Ascomycota</taxon>
        <taxon>Pezizomycotina</taxon>
        <taxon>Dothideomycetes</taxon>
        <taxon>Pleosporomycetidae</taxon>
        <taxon>Pleosporales</taxon>
        <taxon>Lophiotremataceae</taxon>
        <taxon>Lophiotrema</taxon>
    </lineage>
</organism>
<proteinExistence type="predicted"/>
<gene>
    <name evidence="1" type="ORF">BDV96DRAFT_305601</name>
</gene>
<dbReference type="OrthoDB" id="3945442at2759"/>